<keyword evidence="7" id="KW-1185">Reference proteome</keyword>
<evidence type="ECO:0000256" key="4">
    <source>
        <dbReference type="SAM" id="MobiDB-lite"/>
    </source>
</evidence>
<dbReference type="PROSITE" id="PS50961">
    <property type="entry name" value="HTH_LA"/>
    <property type="match status" value="1"/>
</dbReference>
<proteinExistence type="predicted"/>
<dbReference type="InterPro" id="IPR006630">
    <property type="entry name" value="La_HTH"/>
</dbReference>
<feature type="compositionally biased region" description="Polar residues" evidence="4">
    <location>
        <begin position="827"/>
        <end position="838"/>
    </location>
</feature>
<feature type="compositionally biased region" description="Low complexity" evidence="4">
    <location>
        <begin position="460"/>
        <end position="478"/>
    </location>
</feature>
<feature type="compositionally biased region" description="Low complexity" evidence="4">
    <location>
        <begin position="617"/>
        <end position="629"/>
    </location>
</feature>
<dbReference type="Pfam" id="PF26088">
    <property type="entry name" value="RRM_LARP4"/>
    <property type="match status" value="1"/>
</dbReference>
<feature type="region of interest" description="Disordered" evidence="4">
    <location>
        <begin position="769"/>
        <end position="975"/>
    </location>
</feature>
<dbReference type="InterPro" id="IPR036388">
    <property type="entry name" value="WH-like_DNA-bd_sf"/>
</dbReference>
<feature type="compositionally biased region" description="Polar residues" evidence="4">
    <location>
        <begin position="861"/>
        <end position="888"/>
    </location>
</feature>
<feature type="region of interest" description="Disordered" evidence="4">
    <location>
        <begin position="380"/>
        <end position="402"/>
    </location>
</feature>
<dbReference type="GO" id="GO:0003730">
    <property type="term" value="F:mRNA 3'-UTR binding"/>
    <property type="evidence" value="ECO:0007669"/>
    <property type="project" value="TreeGrafter"/>
</dbReference>
<dbReference type="GO" id="GO:0010494">
    <property type="term" value="C:cytoplasmic stress granule"/>
    <property type="evidence" value="ECO:0007669"/>
    <property type="project" value="TreeGrafter"/>
</dbReference>
<feature type="compositionally biased region" description="Low complexity" evidence="4">
    <location>
        <begin position="947"/>
        <end position="962"/>
    </location>
</feature>
<evidence type="ECO:0000313" key="6">
    <source>
        <dbReference type="EnsemblMetazoa" id="CLYHEMP015408.1"/>
    </source>
</evidence>
<feature type="compositionally biased region" description="Polar residues" evidence="4">
    <location>
        <begin position="914"/>
        <end position="946"/>
    </location>
</feature>
<dbReference type="InterPro" id="IPR045180">
    <property type="entry name" value="La_dom_prot"/>
</dbReference>
<dbReference type="GO" id="GO:0005829">
    <property type="term" value="C:cytosol"/>
    <property type="evidence" value="ECO:0007669"/>
    <property type="project" value="TreeGrafter"/>
</dbReference>
<evidence type="ECO:0000313" key="7">
    <source>
        <dbReference type="Proteomes" id="UP000594262"/>
    </source>
</evidence>
<accession>A0A7M5X042</accession>
<evidence type="ECO:0000256" key="2">
    <source>
        <dbReference type="ARBA" id="ARBA00022884"/>
    </source>
</evidence>
<dbReference type="EnsemblMetazoa" id="CLYHEMT015408.1">
    <property type="protein sequence ID" value="CLYHEMP015408.1"/>
    <property type="gene ID" value="CLYHEMG015408"/>
</dbReference>
<evidence type="ECO:0000256" key="3">
    <source>
        <dbReference type="PROSITE-ProRule" id="PRU00332"/>
    </source>
</evidence>
<keyword evidence="1" id="KW-0597">Phosphoprotein</keyword>
<feature type="compositionally biased region" description="Low complexity" evidence="4">
    <location>
        <begin position="844"/>
        <end position="860"/>
    </location>
</feature>
<organism evidence="6 7">
    <name type="scientific">Clytia hemisphaerica</name>
    <dbReference type="NCBI Taxonomy" id="252671"/>
    <lineage>
        <taxon>Eukaryota</taxon>
        <taxon>Metazoa</taxon>
        <taxon>Cnidaria</taxon>
        <taxon>Hydrozoa</taxon>
        <taxon>Hydroidolina</taxon>
        <taxon>Leptothecata</taxon>
        <taxon>Obeliida</taxon>
        <taxon>Clytiidae</taxon>
        <taxon>Clytia</taxon>
    </lineage>
</organism>
<evidence type="ECO:0000259" key="5">
    <source>
        <dbReference type="PROSITE" id="PS50961"/>
    </source>
</evidence>
<feature type="domain" description="HTH La-type RNA-binding" evidence="5">
    <location>
        <begin position="205"/>
        <end position="294"/>
    </location>
</feature>
<feature type="region of interest" description="Disordered" evidence="4">
    <location>
        <begin position="1"/>
        <end position="45"/>
    </location>
</feature>
<feature type="region of interest" description="Disordered" evidence="4">
    <location>
        <begin position="454"/>
        <end position="695"/>
    </location>
</feature>
<dbReference type="AlphaFoldDB" id="A0A7M5X042"/>
<dbReference type="Proteomes" id="UP000594262">
    <property type="component" value="Unplaced"/>
</dbReference>
<dbReference type="InterPro" id="IPR036390">
    <property type="entry name" value="WH_DNA-bd_sf"/>
</dbReference>
<feature type="compositionally biased region" description="Low complexity" evidence="4">
    <location>
        <begin position="380"/>
        <end position="394"/>
    </location>
</feature>
<feature type="compositionally biased region" description="Polar residues" evidence="4">
    <location>
        <begin position="1"/>
        <end position="16"/>
    </location>
</feature>
<dbReference type="InterPro" id="IPR058699">
    <property type="entry name" value="RRM_LARP4/4B"/>
</dbReference>
<reference evidence="6" key="1">
    <citation type="submission" date="2021-01" db="UniProtKB">
        <authorList>
            <consortium name="EnsemblMetazoa"/>
        </authorList>
    </citation>
    <scope>IDENTIFICATION</scope>
</reference>
<dbReference type="GeneID" id="136803630"/>
<feature type="compositionally biased region" description="Low complexity" evidence="4">
    <location>
        <begin position="658"/>
        <end position="669"/>
    </location>
</feature>
<dbReference type="Pfam" id="PF05383">
    <property type="entry name" value="La"/>
    <property type="match status" value="1"/>
</dbReference>
<dbReference type="CDD" id="cd12430">
    <property type="entry name" value="RRM_LARP4_5_like"/>
    <property type="match status" value="1"/>
</dbReference>
<feature type="compositionally biased region" description="Polar residues" evidence="4">
    <location>
        <begin position="518"/>
        <end position="530"/>
    </location>
</feature>
<feature type="compositionally biased region" description="Low complexity" evidence="4">
    <location>
        <begin position="531"/>
        <end position="544"/>
    </location>
</feature>
<feature type="compositionally biased region" description="Polar residues" evidence="4">
    <location>
        <begin position="23"/>
        <end position="44"/>
    </location>
</feature>
<feature type="compositionally biased region" description="Basic and acidic residues" evidence="4">
    <location>
        <begin position="548"/>
        <end position="588"/>
    </location>
</feature>
<protein>
    <recommendedName>
        <fullName evidence="5">HTH La-type RNA-binding domain-containing protein</fullName>
    </recommendedName>
</protein>
<dbReference type="SUPFAM" id="SSF46785">
    <property type="entry name" value="Winged helix' DNA-binding domain"/>
    <property type="match status" value="1"/>
</dbReference>
<dbReference type="GO" id="GO:0045727">
    <property type="term" value="P:positive regulation of translation"/>
    <property type="evidence" value="ECO:0007669"/>
    <property type="project" value="TreeGrafter"/>
</dbReference>
<dbReference type="OrthoDB" id="5969393at2759"/>
<feature type="compositionally biased region" description="Basic and acidic residues" evidence="4">
    <location>
        <begin position="500"/>
        <end position="516"/>
    </location>
</feature>
<feature type="compositionally biased region" description="Polar residues" evidence="4">
    <location>
        <begin position="780"/>
        <end position="797"/>
    </location>
</feature>
<evidence type="ECO:0000256" key="1">
    <source>
        <dbReference type="ARBA" id="ARBA00022553"/>
    </source>
</evidence>
<dbReference type="PANTHER" id="PTHR22792:SF131">
    <property type="entry name" value="LA-RELATED PROTEIN LARP4B"/>
    <property type="match status" value="1"/>
</dbReference>
<dbReference type="SMART" id="SM00715">
    <property type="entry name" value="LA"/>
    <property type="match status" value="1"/>
</dbReference>
<dbReference type="Gene3D" id="1.10.10.10">
    <property type="entry name" value="Winged helix-like DNA-binding domain superfamily/Winged helix DNA-binding domain"/>
    <property type="match status" value="1"/>
</dbReference>
<name>A0A7M5X042_9CNID</name>
<dbReference type="PANTHER" id="PTHR22792">
    <property type="entry name" value="LUPUS LA PROTEIN-RELATED"/>
    <property type="match status" value="1"/>
</dbReference>
<keyword evidence="2 3" id="KW-0694">RNA-binding</keyword>
<sequence length="975" mass="106811">MTSGVIESLSTLSLETNTEDTETSLADTNTIHGSLDGDTSTEGSISPDLLITNEVSQPLHQPTGHSAAAVASLNANAPAFTSISSMTPVLITKNIEIGNERWKPTATIVEENINSVPIHDLPQPYIAPDGLYYWPADMINGFPPQPVLIESLPNGTATVIQADHDSQQAFTQQNALVRPDIITQVSAPPPTPPINNVVIPPSTKDLTPDELKRSIQNQFEYYFSRENLANDQYLNSQMDSDQYVPISTVAKFNQVRKLTSDIDLIVDALRESPYVQLDETEQKVRANMKRCIVILREIPEVTPIEDVKALFASPNCPKWTSFEYAYNDNWYVTFECEDDAKKAYRYLREEVQSFQGRPLMARIKAKTLLSRTVYLPKNAASATGSTTTNTSPPADNVTSQFSTTGGVPAFTVSHPQQIFSPNFQPFYNTAPVNGNPGILPAGAQWISTTTRFIPPEIRPKNNYNKYNNYQGNKQLNGQRPYFPGSKPRFRNNYNNPNKVPFHERNGNVDYNSEDRPSNVPTNRRNNNPSGHNHQNVHNTNVNSNYRGRNSEDPRFVRHSGPRKDWNRNSSEEGPRFQRLRERRGKDDTGGSSSTSSTKDEKMSSHSKNPSSKHDKSSISSNEGSEDSSNAPQINGDLNLDLALDFPALPSPNSPNETGSNGSANRSASSLKELAANVLSEVESNKEKPMTTSPADMSELLTTAEVFEPAATEPAQTTTTNANENAPLITTVVSTDNGIPKMLSYAQMAQKPNSNKENFVNDIDTAKDISDAVAASDPKKSSNNKTENGKNGQSANGKQNRKPGSKNSPRSQRRKSNGQDKSAEVEQMSVSSNLTNTVMKETYASKFGSSSDSSRTGNSPSRPKTQPTTNTNSINKQNPPSTNNKNNSGLPALRPLMSQVINPPVSKMDEINGLELQQQQPISFSDTVKKQSSIEPSTPTSPRSIDLNSVSSPPSSNTVSQPPETSSTIEAPKEKS</sequence>
<dbReference type="RefSeq" id="XP_066916461.1">
    <property type="nucleotide sequence ID" value="XM_067060360.1"/>
</dbReference>